<reference evidence="1 2" key="1">
    <citation type="submission" date="2014-02" db="EMBL/GenBank/DDBJ databases">
        <title>The genome sequence of Colletotrichum fioriniae PJ7.</title>
        <authorList>
            <person name="Baroncelli R."/>
            <person name="Thon M.R."/>
        </authorList>
    </citation>
    <scope>NUCLEOTIDE SEQUENCE [LARGE SCALE GENOMIC DNA]</scope>
    <source>
        <strain evidence="1 2">PJ7</strain>
    </source>
</reference>
<evidence type="ECO:0000313" key="2">
    <source>
        <dbReference type="Proteomes" id="UP000020467"/>
    </source>
</evidence>
<evidence type="ECO:0000313" key="1">
    <source>
        <dbReference type="EMBL" id="EXF81445.1"/>
    </source>
</evidence>
<dbReference type="Proteomes" id="UP000020467">
    <property type="component" value="Unassembled WGS sequence"/>
</dbReference>
<name>A0A010QY09_9PEZI</name>
<dbReference type="OrthoDB" id="10468546at2759"/>
<organism evidence="1 2">
    <name type="scientific">Colletotrichum fioriniae PJ7</name>
    <dbReference type="NCBI Taxonomy" id="1445577"/>
    <lineage>
        <taxon>Eukaryota</taxon>
        <taxon>Fungi</taxon>
        <taxon>Dikarya</taxon>
        <taxon>Ascomycota</taxon>
        <taxon>Pezizomycotina</taxon>
        <taxon>Sordariomycetes</taxon>
        <taxon>Hypocreomycetidae</taxon>
        <taxon>Glomerellales</taxon>
        <taxon>Glomerellaceae</taxon>
        <taxon>Colletotrichum</taxon>
        <taxon>Colletotrichum acutatum species complex</taxon>
    </lineage>
</organism>
<proteinExistence type="predicted"/>
<accession>A0A010QY09</accession>
<dbReference type="KEGG" id="cfj:CFIO01_13245"/>
<gene>
    <name evidence="1" type="ORF">CFIO01_13245</name>
</gene>
<protein>
    <submittedName>
        <fullName evidence="1">Uncharacterized protein</fullName>
    </submittedName>
</protein>
<dbReference type="EMBL" id="JARH01000370">
    <property type="protein sequence ID" value="EXF81445.1"/>
    <property type="molecule type" value="Genomic_DNA"/>
</dbReference>
<dbReference type="HOGENOM" id="CLU_1304761_0_0_1"/>
<keyword evidence="2" id="KW-1185">Reference proteome</keyword>
<sequence>MPVVAVILSNGKGQWLPTGQHQSQANGNRCIIPRHDQQAALLRRASPGLSHVDGQQAVNNGPQGIHQARLGFLCSPVPRSSIPSGLSKGADSRTEREYLTQYLTERVVASFCQPRPSSLPSFQISHPTPVLGLVRLEPLVVRTQKSEATQLVPSTSLAGPCPGLIGQGLAIRIWLASGRHLKNRLLTPARQAMPVMIRPHFQPDPLTAALA</sequence>
<dbReference type="AlphaFoldDB" id="A0A010QY09"/>
<comment type="caution">
    <text evidence="1">The sequence shown here is derived from an EMBL/GenBank/DDBJ whole genome shotgun (WGS) entry which is preliminary data.</text>
</comment>